<dbReference type="InterPro" id="IPR017034">
    <property type="entry name" value="Abi_system_AbiD/AbiF"/>
</dbReference>
<accession>A0ABS9CIL4</accession>
<proteinExistence type="predicted"/>
<reference evidence="1 2" key="1">
    <citation type="submission" date="2020-12" db="EMBL/GenBank/DDBJ databases">
        <title>Whole genome sequences of gut porcine anaerobes.</title>
        <authorList>
            <person name="Kubasova T."/>
            <person name="Jahodarova E."/>
            <person name="Rychlik I."/>
        </authorList>
    </citation>
    <scope>NUCLEOTIDE SEQUENCE [LARGE SCALE GENOMIC DNA]</scope>
    <source>
        <strain evidence="1 2">An925</strain>
    </source>
</reference>
<dbReference type="Pfam" id="PF07751">
    <property type="entry name" value="Abi_2"/>
    <property type="match status" value="1"/>
</dbReference>
<organism evidence="1 2">
    <name type="scientific">Xylanibacter brevis</name>
    <dbReference type="NCBI Taxonomy" id="83231"/>
    <lineage>
        <taxon>Bacteria</taxon>
        <taxon>Pseudomonadati</taxon>
        <taxon>Bacteroidota</taxon>
        <taxon>Bacteroidia</taxon>
        <taxon>Bacteroidales</taxon>
        <taxon>Prevotellaceae</taxon>
        <taxon>Xylanibacter</taxon>
    </lineage>
</organism>
<comment type="caution">
    <text evidence="1">The sequence shown here is derived from an EMBL/GenBank/DDBJ whole genome shotgun (WGS) entry which is preliminary data.</text>
</comment>
<dbReference type="Proteomes" id="UP001200470">
    <property type="component" value="Unassembled WGS sequence"/>
</dbReference>
<dbReference type="PIRSF" id="PIRSF034934">
    <property type="entry name" value="AbiF_AbiD"/>
    <property type="match status" value="1"/>
</dbReference>
<name>A0ABS9CIL4_9BACT</name>
<dbReference type="EMBL" id="JADYTN010000048">
    <property type="protein sequence ID" value="MCF2564856.1"/>
    <property type="molecule type" value="Genomic_DNA"/>
</dbReference>
<keyword evidence="2" id="KW-1185">Reference proteome</keyword>
<dbReference type="RefSeq" id="WP_301638714.1">
    <property type="nucleotide sequence ID" value="NZ_JADYTN010000048.1"/>
</dbReference>
<sequence>MSTTLSSTYTKPALSIPDQIRMLKGRGLLITDDAWAEKLLEDISYFRIVAYLRPMELDHSTHQFKPGATLEKAYQLYDFDKKLRLLVFTAIQTIEISLRSRIIHHFSIGTTPFWFFDESLCTDKHNFLDNMMVLEREQNRSKEDFIKEHKVKYGADSFPPAWKILELASFGCLTKLFFNFSSTRIKKRIARSYGVPQHEILESWMKNLCAIRNICAHHGRLWNRVIPVKPLIPSRVRNTWISNTSVSQTRLYAGLCCMLYWLNAIDSNNTFVQDLKDLLNTHPDVDTTAMGFHANWETEPLWQ</sequence>
<evidence type="ECO:0000313" key="2">
    <source>
        <dbReference type="Proteomes" id="UP001200470"/>
    </source>
</evidence>
<gene>
    <name evidence="1" type="ORF">I6E12_12195</name>
</gene>
<protein>
    <submittedName>
        <fullName evidence="1">Abi family protein</fullName>
    </submittedName>
</protein>
<dbReference type="InterPro" id="IPR011664">
    <property type="entry name" value="Abi_system_AbiD/AbiF-like"/>
</dbReference>
<evidence type="ECO:0000313" key="1">
    <source>
        <dbReference type="EMBL" id="MCF2564856.1"/>
    </source>
</evidence>